<reference evidence="3 4" key="1">
    <citation type="journal article" date="2017" name="Int. J. Parasitol.">
        <title>The genome of the protozoan parasite Cystoisospora suis and a reverse vaccinology approach to identify vaccine candidates.</title>
        <authorList>
            <person name="Palmieri N."/>
            <person name="Shrestha A."/>
            <person name="Ruttkowski B."/>
            <person name="Beck T."/>
            <person name="Vogl C."/>
            <person name="Tomley F."/>
            <person name="Blake D.P."/>
            <person name="Joachim A."/>
        </authorList>
    </citation>
    <scope>NUCLEOTIDE SEQUENCE [LARGE SCALE GENOMIC DNA]</scope>
    <source>
        <strain evidence="3 4">Wien I</strain>
    </source>
</reference>
<dbReference type="GeneID" id="94433188"/>
<evidence type="ECO:0000313" key="3">
    <source>
        <dbReference type="EMBL" id="PHJ16318.1"/>
    </source>
</evidence>
<keyword evidence="4" id="KW-1185">Reference proteome</keyword>
<protein>
    <submittedName>
        <fullName evidence="3">Rna binding motif-containing zinc finger</fullName>
    </submittedName>
</protein>
<dbReference type="VEuPathDB" id="ToxoDB:CSUI_009868"/>
<proteinExistence type="predicted"/>
<dbReference type="EMBL" id="MIGC01006202">
    <property type="protein sequence ID" value="PHJ16318.1"/>
    <property type="molecule type" value="Genomic_DNA"/>
</dbReference>
<gene>
    <name evidence="3" type="ORF">CSUI_009868</name>
</gene>
<evidence type="ECO:0000256" key="1">
    <source>
        <dbReference type="SAM" id="MobiDB-lite"/>
    </source>
</evidence>
<dbReference type="CDD" id="cd21546">
    <property type="entry name" value="SPOC_FPA-like"/>
    <property type="match status" value="1"/>
</dbReference>
<sequence length="291" mass="30645">QKSSVSPSRLPSSSRHLPSATASSVPPGHTGPSTGGGWGGRQPLYLSAILREQKPHLPIPAFQPASSSPPQKETSSFPFPSPSSLPNHSSSLSSTEGMATGGGGDRRKVDAGVRQGGGGTSSATASTGNAISPSSSLPSPQQQHPQQAGQIGLVAGSSGSCEGGEQHQQTTWGWTMCRNDKRRVQVFVTLLRGEVSNALIHLPGPLNVSHRSKWEEVAAKTILAVMTIEAAHPDQQALLDEYIAYFSSKERAGVANVSSSQYVYLVPPNCSLFARYQALLPPRLENSTRSM</sequence>
<dbReference type="AlphaFoldDB" id="A0A2C6KI40"/>
<name>A0A2C6KI40_9APIC</name>
<dbReference type="Proteomes" id="UP000221165">
    <property type="component" value="Unassembled WGS sequence"/>
</dbReference>
<dbReference type="RefSeq" id="XP_067918047.1">
    <property type="nucleotide sequence ID" value="XM_068069977.1"/>
</dbReference>
<accession>A0A2C6KI40</accession>
<feature type="compositionally biased region" description="Low complexity" evidence="1">
    <location>
        <begin position="59"/>
        <end position="94"/>
    </location>
</feature>
<feature type="compositionally biased region" description="Low complexity" evidence="1">
    <location>
        <begin position="1"/>
        <end position="32"/>
    </location>
</feature>
<feature type="compositionally biased region" description="Low complexity" evidence="1">
    <location>
        <begin position="121"/>
        <end position="147"/>
    </location>
</feature>
<feature type="domain" description="Spen paralogue and orthologue SPOC C-terminal" evidence="2">
    <location>
        <begin position="166"/>
        <end position="283"/>
    </location>
</feature>
<evidence type="ECO:0000313" key="4">
    <source>
        <dbReference type="Proteomes" id="UP000221165"/>
    </source>
</evidence>
<feature type="non-terminal residue" evidence="3">
    <location>
        <position position="1"/>
    </location>
</feature>
<dbReference type="InterPro" id="IPR012921">
    <property type="entry name" value="SPOC_C"/>
</dbReference>
<organism evidence="3 4">
    <name type="scientific">Cystoisospora suis</name>
    <dbReference type="NCBI Taxonomy" id="483139"/>
    <lineage>
        <taxon>Eukaryota</taxon>
        <taxon>Sar</taxon>
        <taxon>Alveolata</taxon>
        <taxon>Apicomplexa</taxon>
        <taxon>Conoidasida</taxon>
        <taxon>Coccidia</taxon>
        <taxon>Eucoccidiorida</taxon>
        <taxon>Eimeriorina</taxon>
        <taxon>Sarcocystidae</taxon>
        <taxon>Cystoisospora</taxon>
    </lineage>
</organism>
<comment type="caution">
    <text evidence="3">The sequence shown here is derived from an EMBL/GenBank/DDBJ whole genome shotgun (WGS) entry which is preliminary data.</text>
</comment>
<dbReference type="OrthoDB" id="639027at2759"/>
<feature type="region of interest" description="Disordered" evidence="1">
    <location>
        <begin position="1"/>
        <end position="149"/>
    </location>
</feature>
<evidence type="ECO:0000259" key="2">
    <source>
        <dbReference type="Pfam" id="PF07744"/>
    </source>
</evidence>
<dbReference type="Pfam" id="PF07744">
    <property type="entry name" value="SPOC"/>
    <property type="match status" value="1"/>
</dbReference>